<dbReference type="PRINTS" id="PR00077">
    <property type="entry name" value="GPDHDRGNASE"/>
</dbReference>
<dbReference type="GO" id="GO:0051287">
    <property type="term" value="F:NAD binding"/>
    <property type="evidence" value="ECO:0007669"/>
    <property type="project" value="InterPro"/>
</dbReference>
<dbReference type="InterPro" id="IPR036291">
    <property type="entry name" value="NAD(P)-bd_dom_sf"/>
</dbReference>
<accession>F2DFH6</accession>
<dbReference type="PANTHER" id="PTHR11728:SF8">
    <property type="entry name" value="GLYCEROL-3-PHOSPHATE DEHYDROGENASE [NAD(+)]-RELATED"/>
    <property type="match status" value="1"/>
</dbReference>
<keyword evidence="1" id="KW-0520">NAD</keyword>
<feature type="non-terminal residue" evidence="3">
    <location>
        <position position="1"/>
    </location>
</feature>
<name>F2DFH6_HORVV</name>
<dbReference type="Pfam" id="PF01210">
    <property type="entry name" value="NAD_Gly3P_dh_N"/>
    <property type="match status" value="1"/>
</dbReference>
<dbReference type="AlphaFoldDB" id="F2DFH6"/>
<dbReference type="SUPFAM" id="SSF51735">
    <property type="entry name" value="NAD(P)-binding Rossmann-fold domains"/>
    <property type="match status" value="1"/>
</dbReference>
<sequence>GSGNWGSVIAKIIATNVMNLDNFDKRVNMWVFEEIIEGRKLTEIINERHENIKYLPNIKLPSNVIAVPDIVESVKGSNLLVFVIPHQFIKKALDSLKGKIEENTLGISLIKGIEFDEKKDKPILISHMISRELKIPMSVLMGANIANEIAEEKFSETTIGNTLISTFFLNFDFFQELMTLILLINFGNQSFILLISESTVLMRCLESKCVEV</sequence>
<feature type="domain" description="Glycerol-3-phosphate dehydrogenase NAD-dependent N-terminal" evidence="2">
    <location>
        <begin position="1"/>
        <end position="161"/>
    </location>
</feature>
<reference evidence="3" key="1">
    <citation type="journal article" date="2011" name="Plant Physiol.">
        <title>Comprehensive sequence analysis of 24,783 barley full-length cDNAs derived from 12 clone libraries.</title>
        <authorList>
            <person name="Matsumoto T."/>
            <person name="Tanaka T."/>
            <person name="Sakai H."/>
            <person name="Amano N."/>
            <person name="Kanamori H."/>
            <person name="Kurita K."/>
            <person name="Kikuta A."/>
            <person name="Kamiya K."/>
            <person name="Yamamoto M."/>
            <person name="Ikawa H."/>
            <person name="Fujii N."/>
            <person name="Hori K."/>
            <person name="Itoh T."/>
            <person name="Sato K."/>
        </authorList>
    </citation>
    <scope>NUCLEOTIDE SEQUENCE</scope>
    <source>
        <tissue evidence="3">Shoot and root</tissue>
    </source>
</reference>
<dbReference type="PANTHER" id="PTHR11728">
    <property type="entry name" value="GLYCEROL-3-PHOSPHATE DEHYDROGENASE"/>
    <property type="match status" value="1"/>
</dbReference>
<dbReference type="InterPro" id="IPR011128">
    <property type="entry name" value="G3P_DH_NAD-dep_N"/>
</dbReference>
<dbReference type="EMBL" id="AK362643">
    <property type="protein sequence ID" value="BAJ93847.1"/>
    <property type="molecule type" value="mRNA"/>
</dbReference>
<dbReference type="GO" id="GO:0046168">
    <property type="term" value="P:glycerol-3-phosphate catabolic process"/>
    <property type="evidence" value="ECO:0007669"/>
    <property type="project" value="InterPro"/>
</dbReference>
<evidence type="ECO:0000259" key="2">
    <source>
        <dbReference type="Pfam" id="PF01210"/>
    </source>
</evidence>
<evidence type="ECO:0000256" key="1">
    <source>
        <dbReference type="ARBA" id="ARBA00023027"/>
    </source>
</evidence>
<dbReference type="Gene3D" id="3.40.50.720">
    <property type="entry name" value="NAD(P)-binding Rossmann-like Domain"/>
    <property type="match status" value="1"/>
</dbReference>
<dbReference type="InterPro" id="IPR006168">
    <property type="entry name" value="G3P_DH_NAD-dep"/>
</dbReference>
<evidence type="ECO:0000313" key="3">
    <source>
        <dbReference type="EMBL" id="BAJ93847.1"/>
    </source>
</evidence>
<dbReference type="GO" id="GO:0016616">
    <property type="term" value="F:oxidoreductase activity, acting on the CH-OH group of donors, NAD or NADP as acceptor"/>
    <property type="evidence" value="ECO:0007669"/>
    <property type="project" value="InterPro"/>
</dbReference>
<organism evidence="3">
    <name type="scientific">Hordeum vulgare subsp. vulgare</name>
    <name type="common">Domesticated barley</name>
    <dbReference type="NCBI Taxonomy" id="112509"/>
    <lineage>
        <taxon>Eukaryota</taxon>
        <taxon>Viridiplantae</taxon>
        <taxon>Streptophyta</taxon>
        <taxon>Embryophyta</taxon>
        <taxon>Tracheophyta</taxon>
        <taxon>Spermatophyta</taxon>
        <taxon>Magnoliopsida</taxon>
        <taxon>Liliopsida</taxon>
        <taxon>Poales</taxon>
        <taxon>Poaceae</taxon>
        <taxon>BOP clade</taxon>
        <taxon>Pooideae</taxon>
        <taxon>Triticodae</taxon>
        <taxon>Triticeae</taxon>
        <taxon>Hordeinae</taxon>
        <taxon>Hordeum</taxon>
    </lineage>
</organism>
<proteinExistence type="evidence at transcript level"/>
<protein>
    <submittedName>
        <fullName evidence="3">Predicted protein</fullName>
    </submittedName>
</protein>